<dbReference type="SUPFAM" id="SSF56672">
    <property type="entry name" value="DNA/RNA polymerases"/>
    <property type="match status" value="1"/>
</dbReference>
<feature type="domain" description="Reverse transcriptase" evidence="1">
    <location>
        <begin position="281"/>
        <end position="494"/>
    </location>
</feature>
<evidence type="ECO:0000313" key="2">
    <source>
        <dbReference type="EMBL" id="KAL0448195.1"/>
    </source>
</evidence>
<proteinExistence type="predicted"/>
<dbReference type="InterPro" id="IPR000477">
    <property type="entry name" value="RT_dom"/>
</dbReference>
<dbReference type="GO" id="GO:0003964">
    <property type="term" value="F:RNA-directed DNA polymerase activity"/>
    <property type="evidence" value="ECO:0007669"/>
    <property type="project" value="UniProtKB-KW"/>
</dbReference>
<keyword evidence="2" id="KW-0548">Nucleotidyltransferase</keyword>
<reference evidence="2" key="2">
    <citation type="journal article" date="2024" name="Plant">
        <title>Genomic evolution and insights into agronomic trait innovations of Sesamum species.</title>
        <authorList>
            <person name="Miao H."/>
            <person name="Wang L."/>
            <person name="Qu L."/>
            <person name="Liu H."/>
            <person name="Sun Y."/>
            <person name="Le M."/>
            <person name="Wang Q."/>
            <person name="Wei S."/>
            <person name="Zheng Y."/>
            <person name="Lin W."/>
            <person name="Duan Y."/>
            <person name="Cao H."/>
            <person name="Xiong S."/>
            <person name="Wang X."/>
            <person name="Wei L."/>
            <person name="Li C."/>
            <person name="Ma Q."/>
            <person name="Ju M."/>
            <person name="Zhao R."/>
            <person name="Li G."/>
            <person name="Mu C."/>
            <person name="Tian Q."/>
            <person name="Mei H."/>
            <person name="Zhang T."/>
            <person name="Gao T."/>
            <person name="Zhang H."/>
        </authorList>
    </citation>
    <scope>NUCLEOTIDE SEQUENCE</scope>
    <source>
        <strain evidence="2">KEN1</strain>
    </source>
</reference>
<comment type="caution">
    <text evidence="2">The sequence shown here is derived from an EMBL/GenBank/DDBJ whole genome shotgun (WGS) entry which is preliminary data.</text>
</comment>
<dbReference type="CDD" id="cd01650">
    <property type="entry name" value="RT_nLTR_like"/>
    <property type="match status" value="1"/>
</dbReference>
<protein>
    <submittedName>
        <fullName evidence="2">LINE-1 reverse transcriptase</fullName>
    </submittedName>
</protein>
<keyword evidence="2" id="KW-0808">Transferase</keyword>
<dbReference type="InterPro" id="IPR052343">
    <property type="entry name" value="Retrotransposon-Effector_Assoc"/>
</dbReference>
<dbReference type="InterPro" id="IPR043502">
    <property type="entry name" value="DNA/RNA_pol_sf"/>
</dbReference>
<name>A0AAW2X2G7_9LAMI</name>
<dbReference type="PANTHER" id="PTHR46890">
    <property type="entry name" value="NON-LTR RETROLELEMENT REVERSE TRANSCRIPTASE-LIKE PROTEIN-RELATED"/>
    <property type="match status" value="1"/>
</dbReference>
<dbReference type="Pfam" id="PF00078">
    <property type="entry name" value="RVT_1"/>
    <property type="match status" value="2"/>
</dbReference>
<reference evidence="2" key="1">
    <citation type="submission" date="2020-06" db="EMBL/GenBank/DDBJ databases">
        <authorList>
            <person name="Li T."/>
            <person name="Hu X."/>
            <person name="Zhang T."/>
            <person name="Song X."/>
            <person name="Zhang H."/>
            <person name="Dai N."/>
            <person name="Sheng W."/>
            <person name="Hou X."/>
            <person name="Wei L."/>
        </authorList>
    </citation>
    <scope>NUCLEOTIDE SEQUENCE</scope>
    <source>
        <strain evidence="2">KEN1</strain>
        <tissue evidence="2">Leaf</tissue>
    </source>
</reference>
<organism evidence="2">
    <name type="scientific">Sesamum latifolium</name>
    <dbReference type="NCBI Taxonomy" id="2727402"/>
    <lineage>
        <taxon>Eukaryota</taxon>
        <taxon>Viridiplantae</taxon>
        <taxon>Streptophyta</taxon>
        <taxon>Embryophyta</taxon>
        <taxon>Tracheophyta</taxon>
        <taxon>Spermatophyta</taxon>
        <taxon>Magnoliopsida</taxon>
        <taxon>eudicotyledons</taxon>
        <taxon>Gunneridae</taxon>
        <taxon>Pentapetalae</taxon>
        <taxon>asterids</taxon>
        <taxon>lamiids</taxon>
        <taxon>Lamiales</taxon>
        <taxon>Pedaliaceae</taxon>
        <taxon>Sesamum</taxon>
    </lineage>
</organism>
<accession>A0AAW2X2G7</accession>
<dbReference type="PROSITE" id="PS50878">
    <property type="entry name" value="RT_POL"/>
    <property type="match status" value="1"/>
</dbReference>
<sequence length="763" mass="86322">MVCNDRWLERWPDSVYVSLSPRTSDHSPLVLKGTSDLPRASMFRFDNYLAQSPGFIHEVHNVWRHGIMGTRMYAVTRKLKALKPVFRMLRRSKGDLSRNVLLAKDYLAIAQRMITQDRHNGLLLHLEYCCQLVLLKATKLEQSMLHQRAKLQWLKSGDQCTRVFFRRVAKRRAIKRIFQIETDGGTIVVSTNEFISFYQRLLGGERTNWFIDLSFLRPSARYLLSEEDSAVLIKPVTAAEVKMTFFDVAEDKSPGPDGSSSGFFKVAWPIVKEEVTQAILEFFLNGKIMKQVNATLLVLIPKVQAPSQVSDFRPISCCNVLYKVITKIIVQRLRPVLDSLISPSQNAFVPGRSIGDNILLAQELFTVYNQQHLPLRCALKVDLWARGLRQGDPMSPYLFVLVMEVLHLILRQLIDQDGGFGYHWQCTELSLFQLCFADDLLLFCKAEVPLVSIFQQGLQRFATMSGLHANPSKSQLIISKSAAHMRADLLGHLTSARGAFRFVDPYGSSYILGMAFILPKGIIREVEQRLRTFLWKGHSGGGYAKVAWSQVCRPKEEGGLGIRDVLALNRALMSKHLWRIIIQDRTSIWVEWILTVRLRTHSIWTVSDRVGSWGWRKPLILPFIEYRVGNGEIFLVWQDPLEFSGIIWKLDGGTFTTAGSYTIFFPLGPKELERACYVVGGLNLTPTYSSDVLIHGNVCGRLGGGPGFLGRTESGAWISLGQQLSGVVSMWCIWPIGPSWLHVCIEFGRNATTGFSSKHTVPL</sequence>
<evidence type="ECO:0000259" key="1">
    <source>
        <dbReference type="PROSITE" id="PS50878"/>
    </source>
</evidence>
<dbReference type="PANTHER" id="PTHR46890:SF48">
    <property type="entry name" value="RNA-DIRECTED DNA POLYMERASE"/>
    <property type="match status" value="1"/>
</dbReference>
<keyword evidence="2" id="KW-0695">RNA-directed DNA polymerase</keyword>
<dbReference type="AlphaFoldDB" id="A0AAW2X2G7"/>
<dbReference type="EMBL" id="JACGWN010000006">
    <property type="protein sequence ID" value="KAL0448195.1"/>
    <property type="molecule type" value="Genomic_DNA"/>
</dbReference>
<gene>
    <name evidence="2" type="ORF">Slati_1947400</name>
</gene>